<gene>
    <name evidence="7" type="ORF">H9895_05360</name>
</gene>
<dbReference type="InterPro" id="IPR018513">
    <property type="entry name" value="Cell_synthase_bac"/>
</dbReference>
<evidence type="ECO:0000256" key="4">
    <source>
        <dbReference type="ARBA" id="ARBA00022989"/>
    </source>
</evidence>
<keyword evidence="3 6" id="KW-0812">Transmembrane</keyword>
<name>A0A9D1PMF5_9BACI</name>
<evidence type="ECO:0000313" key="8">
    <source>
        <dbReference type="Proteomes" id="UP000823937"/>
    </source>
</evidence>
<proteinExistence type="predicted"/>
<protein>
    <submittedName>
        <fullName evidence="7">Cellulose biosynthesis cyclic di-GMP-binding regulatory protein BcsB</fullName>
    </submittedName>
</protein>
<comment type="subcellular location">
    <subcellularLocation>
        <location evidence="1">Cell membrane</location>
        <topology evidence="1">Single-pass membrane protein</topology>
    </subcellularLocation>
</comment>
<comment type="caution">
    <text evidence="7">The sequence shown here is derived from an EMBL/GenBank/DDBJ whole genome shotgun (WGS) entry which is preliminary data.</text>
</comment>
<evidence type="ECO:0000256" key="1">
    <source>
        <dbReference type="ARBA" id="ARBA00004162"/>
    </source>
</evidence>
<organism evidence="7 8">
    <name type="scientific">Candidatus Pseudogracilibacillus intestinigallinarum</name>
    <dbReference type="NCBI Taxonomy" id="2838742"/>
    <lineage>
        <taxon>Bacteria</taxon>
        <taxon>Bacillati</taxon>
        <taxon>Bacillota</taxon>
        <taxon>Bacilli</taxon>
        <taxon>Bacillales</taxon>
        <taxon>Bacillaceae</taxon>
        <taxon>Pseudogracilibacillus</taxon>
    </lineage>
</organism>
<accession>A0A9D1PMF5</accession>
<reference evidence="7" key="1">
    <citation type="journal article" date="2021" name="PeerJ">
        <title>Extensive microbial diversity within the chicken gut microbiome revealed by metagenomics and culture.</title>
        <authorList>
            <person name="Gilroy R."/>
            <person name="Ravi A."/>
            <person name="Getino M."/>
            <person name="Pursley I."/>
            <person name="Horton D.L."/>
            <person name="Alikhan N.F."/>
            <person name="Baker D."/>
            <person name="Gharbi K."/>
            <person name="Hall N."/>
            <person name="Watson M."/>
            <person name="Adriaenssens E.M."/>
            <person name="Foster-Nyarko E."/>
            <person name="Jarju S."/>
            <person name="Secka A."/>
            <person name="Antonio M."/>
            <person name="Oren A."/>
            <person name="Chaudhuri R.R."/>
            <person name="La Ragione R."/>
            <person name="Hildebrand F."/>
            <person name="Pallen M.J."/>
        </authorList>
    </citation>
    <scope>NUCLEOTIDE SEQUENCE</scope>
    <source>
        <strain evidence="7">CHK169-2315</strain>
    </source>
</reference>
<dbReference type="EMBL" id="DXHX01000079">
    <property type="protein sequence ID" value="HIV74496.1"/>
    <property type="molecule type" value="Genomic_DNA"/>
</dbReference>
<evidence type="ECO:0000256" key="6">
    <source>
        <dbReference type="SAM" id="Phobius"/>
    </source>
</evidence>
<evidence type="ECO:0000256" key="3">
    <source>
        <dbReference type="ARBA" id="ARBA00022692"/>
    </source>
</evidence>
<evidence type="ECO:0000256" key="5">
    <source>
        <dbReference type="ARBA" id="ARBA00023136"/>
    </source>
</evidence>
<dbReference type="PANTHER" id="PTHR39083">
    <property type="entry name" value="CYCLIC DI-GMP-BINDING PROTEIN"/>
    <property type="match status" value="1"/>
</dbReference>
<keyword evidence="4 6" id="KW-1133">Transmembrane helix</keyword>
<dbReference type="PANTHER" id="PTHR39083:SF1">
    <property type="entry name" value="CYCLIC DI-GMP-BINDING PROTEIN"/>
    <property type="match status" value="1"/>
</dbReference>
<dbReference type="GO" id="GO:0005886">
    <property type="term" value="C:plasma membrane"/>
    <property type="evidence" value="ECO:0007669"/>
    <property type="project" value="UniProtKB-SubCell"/>
</dbReference>
<dbReference type="Pfam" id="PF03170">
    <property type="entry name" value="BcsB"/>
    <property type="match status" value="2"/>
</dbReference>
<dbReference type="GO" id="GO:0006011">
    <property type="term" value="P:UDP-alpha-D-glucose metabolic process"/>
    <property type="evidence" value="ECO:0007669"/>
    <property type="project" value="InterPro"/>
</dbReference>
<dbReference type="AlphaFoldDB" id="A0A9D1PMF5"/>
<evidence type="ECO:0000256" key="2">
    <source>
        <dbReference type="ARBA" id="ARBA00022475"/>
    </source>
</evidence>
<reference evidence="7" key="2">
    <citation type="submission" date="2021-04" db="EMBL/GenBank/DDBJ databases">
        <authorList>
            <person name="Gilroy R."/>
        </authorList>
    </citation>
    <scope>NUCLEOTIDE SEQUENCE</scope>
    <source>
        <strain evidence="7">CHK169-2315</strain>
    </source>
</reference>
<dbReference type="Gene3D" id="2.60.120.260">
    <property type="entry name" value="Galactose-binding domain-like"/>
    <property type="match status" value="2"/>
</dbReference>
<keyword evidence="5 6" id="KW-0472">Membrane</keyword>
<dbReference type="Proteomes" id="UP000823937">
    <property type="component" value="Unassembled WGS sequence"/>
</dbReference>
<feature type="transmembrane region" description="Helical" evidence="6">
    <location>
        <begin position="670"/>
        <end position="690"/>
    </location>
</feature>
<sequence>MRESIWKLLFVICFIFLFSFWQTEQVQAESKPTKLYTGEEDYVLEGLIDQKQFYYDIPTEKISGNNNFVLRIRYSELLLKDSTVTIALDGEPVKSVTINPKKTEMEIDVPLRGEMLERGFHQVTVSFYGELAAEMCTNEENPANWMTILADSHFNLHVDKDLKDRDNMLVDYPYPFVQMDGSDASSTVIVLPDDASEKVMSAALKLTGYINSQTGEQESVDIMFESDVEKQVNKLDAHMIVIGEVDTFSSIVDGMIQTAEADVKKDHLLVKNEIISLPKGDRQVMFVLANDGETLSSLIPIITTDAYVDQLTGNEMEIKQLPTLPGQDRKDKVDFNSLSIPSMTLSGLESSSPYYFYDVPTYVDRKETSYLHLKLEVAETLRHESLASQRSGELVVMVNDVPHSVDLNELEEDSDGFFRLALPISSETMQQGDTMSIQFVGHGLKERDICVLPTDERWIYIDEASYIEFALKEDGTNEADFSSWPQPFISSEEGTNTLVVVPEKIDREMLKQTQIVMNELVTKNNMASMELVHTDNVTKEQLKDHHIIFIGDVRKWEALNDAESTLLQVDEEGVVNVYEHGFVAEGAKLVTSIQDSIWNDKHSLVIFTSVHPEEKEFVSSDIVHALSNEKLFANIVVETANTDIFSNEVALKDGSDIGKAPSEKSTEEPWMLFIFVGMFVIGLLIFIAVVRNRRKAMKE</sequence>
<evidence type="ECO:0000313" key="7">
    <source>
        <dbReference type="EMBL" id="HIV74496.1"/>
    </source>
</evidence>
<keyword evidence="2" id="KW-1003">Cell membrane</keyword>